<evidence type="ECO:0000256" key="2">
    <source>
        <dbReference type="ARBA" id="ARBA00004141"/>
    </source>
</evidence>
<evidence type="ECO:0000256" key="5">
    <source>
        <dbReference type="ARBA" id="ARBA00022461"/>
    </source>
</evidence>
<comment type="similarity">
    <text evidence="3 13">Belongs to the amiloride-sensitive sodium channel (TC 1.A.6) family.</text>
</comment>
<feature type="region of interest" description="Disordered" evidence="14">
    <location>
        <begin position="1"/>
        <end position="44"/>
    </location>
</feature>
<keyword evidence="18" id="KW-1185">Reference proteome</keyword>
<keyword evidence="8" id="KW-0915">Sodium</keyword>
<dbReference type="GO" id="GO:0016020">
    <property type="term" value="C:membrane"/>
    <property type="evidence" value="ECO:0007669"/>
    <property type="project" value="UniProtKB-SubCell"/>
</dbReference>
<evidence type="ECO:0000256" key="10">
    <source>
        <dbReference type="ARBA" id="ARBA00023136"/>
    </source>
</evidence>
<evidence type="ECO:0000256" key="14">
    <source>
        <dbReference type="SAM" id="MobiDB-lite"/>
    </source>
</evidence>
<proteinExistence type="inferred from homology"/>
<dbReference type="GO" id="GO:0005272">
    <property type="term" value="F:sodium channel activity"/>
    <property type="evidence" value="ECO:0007669"/>
    <property type="project" value="UniProtKB-KW"/>
</dbReference>
<dbReference type="OrthoDB" id="125347at2759"/>
<dbReference type="InterPro" id="IPR007889">
    <property type="entry name" value="HTH_Psq"/>
</dbReference>
<dbReference type="Proteomes" id="UP000499080">
    <property type="component" value="Unassembled WGS sequence"/>
</dbReference>
<protein>
    <recommendedName>
        <fullName evidence="16">HTH psq-type domain-containing protein</fullName>
    </recommendedName>
</protein>
<gene>
    <name evidence="17" type="ORF">AVEN_25382_1</name>
</gene>
<evidence type="ECO:0000313" key="17">
    <source>
        <dbReference type="EMBL" id="GBM27771.1"/>
    </source>
</evidence>
<organism evidence="17 18">
    <name type="scientific">Araneus ventricosus</name>
    <name type="common">Orbweaver spider</name>
    <name type="synonym">Epeira ventricosa</name>
    <dbReference type="NCBI Taxonomy" id="182803"/>
    <lineage>
        <taxon>Eukaryota</taxon>
        <taxon>Metazoa</taxon>
        <taxon>Ecdysozoa</taxon>
        <taxon>Arthropoda</taxon>
        <taxon>Chelicerata</taxon>
        <taxon>Arachnida</taxon>
        <taxon>Araneae</taxon>
        <taxon>Araneomorphae</taxon>
        <taxon>Entelegynae</taxon>
        <taxon>Araneoidea</taxon>
        <taxon>Araneidae</taxon>
        <taxon>Araneus</taxon>
    </lineage>
</organism>
<evidence type="ECO:0000256" key="4">
    <source>
        <dbReference type="ARBA" id="ARBA00022448"/>
    </source>
</evidence>
<dbReference type="AlphaFoldDB" id="A0A4Y2EG17"/>
<evidence type="ECO:0000256" key="11">
    <source>
        <dbReference type="ARBA" id="ARBA00023201"/>
    </source>
</evidence>
<dbReference type="Pfam" id="PF00858">
    <property type="entry name" value="ASC"/>
    <property type="match status" value="1"/>
</dbReference>
<keyword evidence="7 15" id="KW-1133">Transmembrane helix</keyword>
<evidence type="ECO:0000256" key="9">
    <source>
        <dbReference type="ARBA" id="ARBA00023065"/>
    </source>
</evidence>
<accession>A0A4Y2EG17</accession>
<dbReference type="InterPro" id="IPR009057">
    <property type="entry name" value="Homeodomain-like_sf"/>
</dbReference>
<keyword evidence="10 15" id="KW-0472">Membrane</keyword>
<dbReference type="GO" id="GO:0005634">
    <property type="term" value="C:nucleus"/>
    <property type="evidence" value="ECO:0007669"/>
    <property type="project" value="UniProtKB-SubCell"/>
</dbReference>
<evidence type="ECO:0000313" key="18">
    <source>
        <dbReference type="Proteomes" id="UP000499080"/>
    </source>
</evidence>
<keyword evidence="9 13" id="KW-0406">Ion transport</keyword>
<evidence type="ECO:0000259" key="16">
    <source>
        <dbReference type="Pfam" id="PF04218"/>
    </source>
</evidence>
<dbReference type="SUPFAM" id="SSF46689">
    <property type="entry name" value="Homeodomain-like"/>
    <property type="match status" value="1"/>
</dbReference>
<reference evidence="17 18" key="1">
    <citation type="journal article" date="2019" name="Sci. Rep.">
        <title>Orb-weaving spider Araneus ventricosus genome elucidates the spidroin gene catalogue.</title>
        <authorList>
            <person name="Kono N."/>
            <person name="Nakamura H."/>
            <person name="Ohtoshi R."/>
            <person name="Moran D.A.P."/>
            <person name="Shinohara A."/>
            <person name="Yoshida Y."/>
            <person name="Fujiwara M."/>
            <person name="Mori M."/>
            <person name="Tomita M."/>
            <person name="Arakawa K."/>
        </authorList>
    </citation>
    <scope>NUCLEOTIDE SEQUENCE [LARGE SCALE GENOMIC DNA]</scope>
</reference>
<dbReference type="EMBL" id="BGPR01000593">
    <property type="protein sequence ID" value="GBM27771.1"/>
    <property type="molecule type" value="Genomic_DNA"/>
</dbReference>
<keyword evidence="6 13" id="KW-0812">Transmembrane</keyword>
<evidence type="ECO:0000256" key="3">
    <source>
        <dbReference type="ARBA" id="ARBA00007193"/>
    </source>
</evidence>
<evidence type="ECO:0000256" key="12">
    <source>
        <dbReference type="ARBA" id="ARBA00023303"/>
    </source>
</evidence>
<dbReference type="Gene3D" id="1.10.10.60">
    <property type="entry name" value="Homeodomain-like"/>
    <property type="match status" value="1"/>
</dbReference>
<sequence>MGSCGNEVKDPGSIELKTIKETNTESRKPSIANEEAGEDTSQTREKTDFRCIPANTILWKTFKSIVFLICVTLLVIQSVEFYNIYNEYPTNMVQKSTFMKEVKLPAVTLCFKYTVSTTQFCYDNPDWCVRPNNSEEFCQKHQFHCKGDTSNLKDKLNIINEIDDGWKQVDAAKKYGLSQSTIATFLKKRKQIEEIVNSNEINPQRK</sequence>
<evidence type="ECO:0000256" key="7">
    <source>
        <dbReference type="ARBA" id="ARBA00022989"/>
    </source>
</evidence>
<keyword evidence="11 13" id="KW-0739">Sodium transport</keyword>
<keyword evidence="12 13" id="KW-0407">Ion channel</keyword>
<name>A0A4Y2EG17_ARAVE</name>
<dbReference type="Pfam" id="PF04218">
    <property type="entry name" value="CENP-B_N"/>
    <property type="match status" value="1"/>
</dbReference>
<dbReference type="InterPro" id="IPR001873">
    <property type="entry name" value="ENaC"/>
</dbReference>
<evidence type="ECO:0000256" key="8">
    <source>
        <dbReference type="ARBA" id="ARBA00023053"/>
    </source>
</evidence>
<feature type="compositionally biased region" description="Basic and acidic residues" evidence="14">
    <location>
        <begin position="7"/>
        <end position="28"/>
    </location>
</feature>
<evidence type="ECO:0000256" key="15">
    <source>
        <dbReference type="SAM" id="Phobius"/>
    </source>
</evidence>
<dbReference type="GO" id="GO:0003677">
    <property type="term" value="F:DNA binding"/>
    <property type="evidence" value="ECO:0007669"/>
    <property type="project" value="InterPro"/>
</dbReference>
<feature type="transmembrane region" description="Helical" evidence="15">
    <location>
        <begin position="65"/>
        <end position="85"/>
    </location>
</feature>
<evidence type="ECO:0000256" key="1">
    <source>
        <dbReference type="ARBA" id="ARBA00004123"/>
    </source>
</evidence>
<evidence type="ECO:0000256" key="6">
    <source>
        <dbReference type="ARBA" id="ARBA00022692"/>
    </source>
</evidence>
<keyword evidence="4 13" id="KW-0813">Transport</keyword>
<comment type="caution">
    <text evidence="17">The sequence shown here is derived from an EMBL/GenBank/DDBJ whole genome shotgun (WGS) entry which is preliminary data.</text>
</comment>
<keyword evidence="5 13" id="KW-0894">Sodium channel</keyword>
<feature type="domain" description="HTH psq-type" evidence="16">
    <location>
        <begin position="152"/>
        <end position="192"/>
    </location>
</feature>
<comment type="subcellular location">
    <subcellularLocation>
        <location evidence="2">Membrane</location>
        <topology evidence="2">Multi-pass membrane protein</topology>
    </subcellularLocation>
    <subcellularLocation>
        <location evidence="1">Nucleus</location>
    </subcellularLocation>
</comment>
<evidence type="ECO:0000256" key="13">
    <source>
        <dbReference type="RuleBase" id="RU000679"/>
    </source>
</evidence>